<keyword evidence="2" id="KW-1003">Cell membrane</keyword>
<protein>
    <submittedName>
        <fullName evidence="11">Glycosyltransferase family 39 protein</fullName>
    </submittedName>
</protein>
<dbReference type="GO" id="GO:0005886">
    <property type="term" value="C:plasma membrane"/>
    <property type="evidence" value="ECO:0007669"/>
    <property type="project" value="UniProtKB-SubCell"/>
</dbReference>
<keyword evidence="7 9" id="KW-0472">Membrane</keyword>
<dbReference type="Proteomes" id="UP000318509">
    <property type="component" value="Unassembled WGS sequence"/>
</dbReference>
<feature type="transmembrane region" description="Helical" evidence="9">
    <location>
        <begin position="440"/>
        <end position="457"/>
    </location>
</feature>
<evidence type="ECO:0000256" key="6">
    <source>
        <dbReference type="ARBA" id="ARBA00022989"/>
    </source>
</evidence>
<dbReference type="InterPro" id="IPR038731">
    <property type="entry name" value="RgtA/B/C-like"/>
</dbReference>
<feature type="transmembrane region" description="Helical" evidence="9">
    <location>
        <begin position="201"/>
        <end position="222"/>
    </location>
</feature>
<evidence type="ECO:0000256" key="8">
    <source>
        <dbReference type="SAM" id="MobiDB-lite"/>
    </source>
</evidence>
<feature type="compositionally biased region" description="Basic and acidic residues" evidence="8">
    <location>
        <begin position="64"/>
        <end position="86"/>
    </location>
</feature>
<keyword evidence="3" id="KW-0328">Glycosyltransferase</keyword>
<organism evidence="11 12">
    <name type="scientific">Candidatus Segetimicrobium genomatis</name>
    <dbReference type="NCBI Taxonomy" id="2569760"/>
    <lineage>
        <taxon>Bacteria</taxon>
        <taxon>Bacillati</taxon>
        <taxon>Candidatus Sysuimicrobiota</taxon>
        <taxon>Candidatus Sysuimicrobiia</taxon>
        <taxon>Candidatus Sysuimicrobiales</taxon>
        <taxon>Candidatus Segetimicrobiaceae</taxon>
        <taxon>Candidatus Segetimicrobium</taxon>
    </lineage>
</organism>
<name>A0A537JZX6_9BACT</name>
<feature type="transmembrane region" description="Helical" evidence="9">
    <location>
        <begin position="285"/>
        <end position="305"/>
    </location>
</feature>
<feature type="transmembrane region" description="Helical" evidence="9">
    <location>
        <begin position="350"/>
        <end position="370"/>
    </location>
</feature>
<feature type="region of interest" description="Disordered" evidence="8">
    <location>
        <begin position="1"/>
        <end position="86"/>
    </location>
</feature>
<dbReference type="Pfam" id="PF13231">
    <property type="entry name" value="PMT_2"/>
    <property type="match status" value="1"/>
</dbReference>
<dbReference type="PANTHER" id="PTHR33908">
    <property type="entry name" value="MANNOSYLTRANSFERASE YKCB-RELATED"/>
    <property type="match status" value="1"/>
</dbReference>
<keyword evidence="5 9" id="KW-0812">Transmembrane</keyword>
<evidence type="ECO:0000313" key="12">
    <source>
        <dbReference type="Proteomes" id="UP000318509"/>
    </source>
</evidence>
<proteinExistence type="predicted"/>
<dbReference type="InterPro" id="IPR050297">
    <property type="entry name" value="LipidA_mod_glycosyltrf_83"/>
</dbReference>
<keyword evidence="6 9" id="KW-1133">Transmembrane helix</keyword>
<comment type="caution">
    <text evidence="11">The sequence shown here is derived from an EMBL/GenBank/DDBJ whole genome shotgun (WGS) entry which is preliminary data.</text>
</comment>
<feature type="transmembrane region" description="Helical" evidence="9">
    <location>
        <begin position="259"/>
        <end position="278"/>
    </location>
</feature>
<feature type="transmembrane region" description="Helical" evidence="9">
    <location>
        <begin position="376"/>
        <end position="393"/>
    </location>
</feature>
<dbReference type="GO" id="GO:0009103">
    <property type="term" value="P:lipopolysaccharide biosynthetic process"/>
    <property type="evidence" value="ECO:0007669"/>
    <property type="project" value="UniProtKB-ARBA"/>
</dbReference>
<evidence type="ECO:0000256" key="4">
    <source>
        <dbReference type="ARBA" id="ARBA00022679"/>
    </source>
</evidence>
<evidence type="ECO:0000313" key="11">
    <source>
        <dbReference type="EMBL" id="TMI89044.1"/>
    </source>
</evidence>
<evidence type="ECO:0000259" key="10">
    <source>
        <dbReference type="Pfam" id="PF13231"/>
    </source>
</evidence>
<dbReference type="AlphaFoldDB" id="A0A537JZX6"/>
<evidence type="ECO:0000256" key="1">
    <source>
        <dbReference type="ARBA" id="ARBA00004651"/>
    </source>
</evidence>
<evidence type="ECO:0000256" key="5">
    <source>
        <dbReference type="ARBA" id="ARBA00022692"/>
    </source>
</evidence>
<evidence type="ECO:0000256" key="2">
    <source>
        <dbReference type="ARBA" id="ARBA00022475"/>
    </source>
</evidence>
<evidence type="ECO:0000256" key="9">
    <source>
        <dbReference type="SAM" id="Phobius"/>
    </source>
</evidence>
<comment type="subcellular location">
    <subcellularLocation>
        <location evidence="1">Cell membrane</location>
        <topology evidence="1">Multi-pass membrane protein</topology>
    </subcellularLocation>
</comment>
<reference evidence="11 12" key="1">
    <citation type="journal article" date="2019" name="Nat. Microbiol.">
        <title>Mediterranean grassland soil C-N compound turnover is dependent on rainfall and depth, and is mediated by genomically divergent microorganisms.</title>
        <authorList>
            <person name="Diamond S."/>
            <person name="Andeer P.F."/>
            <person name="Li Z."/>
            <person name="Crits-Christoph A."/>
            <person name="Burstein D."/>
            <person name="Anantharaman K."/>
            <person name="Lane K.R."/>
            <person name="Thomas B.C."/>
            <person name="Pan C."/>
            <person name="Northen T.R."/>
            <person name="Banfield J.F."/>
        </authorList>
    </citation>
    <scope>NUCLEOTIDE SEQUENCE [LARGE SCALE GENOMIC DNA]</scope>
    <source>
        <strain evidence="11">NP_3</strain>
    </source>
</reference>
<feature type="transmembrane region" description="Helical" evidence="9">
    <location>
        <begin position="325"/>
        <end position="343"/>
    </location>
</feature>
<gene>
    <name evidence="11" type="ORF">E6H00_10740</name>
</gene>
<dbReference type="EMBL" id="VBAK01000130">
    <property type="protein sequence ID" value="TMI89044.1"/>
    <property type="molecule type" value="Genomic_DNA"/>
</dbReference>
<evidence type="ECO:0000256" key="7">
    <source>
        <dbReference type="ARBA" id="ARBA00023136"/>
    </source>
</evidence>
<accession>A0A537JZX6</accession>
<feature type="transmembrane region" description="Helical" evidence="9">
    <location>
        <begin position="140"/>
        <end position="161"/>
    </location>
</feature>
<feature type="transmembrane region" description="Helical" evidence="9">
    <location>
        <begin position="413"/>
        <end position="434"/>
    </location>
</feature>
<sequence length="649" mass="70598">MHDQVVRRRPAFEPVEIGQDQIDPRPGQDGAAPQDPESFHRDVHRIHRPSLARQQQRMPAQSRGDIERARGAGGPEPRDPGREERGGIDVVAAVPRRIAGVPSDPVSAHGCRPLRPLPSIDARGEFPYHRPEMPRVPRPLLAGLVCLTAIRLGIAATLPIGDDEAYYWEWSRHLAAGYVDHPPAVAYFVWAAVHTLGRTPLAVHAAAVLLSFGTSLGLYALAREITGREAAARWSVVLLNLIPVFDAAALVTAPDAPLFFFWVLTLLAAWRAAYGGALRAWLASGVWLGLALLSKYMAAALPVSIGLWLALSPARRRWLVRPEPYAAGAVALALFAPVVWWNARHHWISFVFTALGTSGWTTGGDARYFLSTQFVYLGPVLFPALVGALAVAARRGLGHAAGTTPADAGSEGWRFLAVTGWPVVLGTAAASLLVQAKPHWSAPGYLAAVIALAAIAAERPRQAWSRAGAWAAGLAAGITAALAIVFHALPWLASWLLPPQLDPAMNYYGWSEAGPAIAAVAEREARGSFFVTSDWYQVMAPFDFSTGGRVPSTTITGDDQYRFWARLDTLRGRDGLFIRDNRQTYDIDLEQVCESLDVGPSVPLMRRGVVIRTLDLIWCRRFSGHPAPRLAPYRWRPDVGGPARRLRPA</sequence>
<feature type="transmembrane region" description="Helical" evidence="9">
    <location>
        <begin position="469"/>
        <end position="493"/>
    </location>
</feature>
<dbReference type="PANTHER" id="PTHR33908:SF11">
    <property type="entry name" value="MEMBRANE PROTEIN"/>
    <property type="match status" value="1"/>
</dbReference>
<evidence type="ECO:0000256" key="3">
    <source>
        <dbReference type="ARBA" id="ARBA00022676"/>
    </source>
</evidence>
<feature type="transmembrane region" description="Helical" evidence="9">
    <location>
        <begin position="234"/>
        <end position="253"/>
    </location>
</feature>
<keyword evidence="4 11" id="KW-0808">Transferase</keyword>
<feature type="domain" description="Glycosyltransferase RgtA/B/C/D-like" evidence="10">
    <location>
        <begin position="180"/>
        <end position="341"/>
    </location>
</feature>
<dbReference type="GO" id="GO:0016763">
    <property type="term" value="F:pentosyltransferase activity"/>
    <property type="evidence" value="ECO:0007669"/>
    <property type="project" value="TreeGrafter"/>
</dbReference>